<organism evidence="3 4">
    <name type="scientific">Vitrella brassicaformis (strain CCMP3155)</name>
    <dbReference type="NCBI Taxonomy" id="1169540"/>
    <lineage>
        <taxon>Eukaryota</taxon>
        <taxon>Sar</taxon>
        <taxon>Alveolata</taxon>
        <taxon>Colpodellida</taxon>
        <taxon>Vitrellaceae</taxon>
        <taxon>Vitrella</taxon>
    </lineage>
</organism>
<evidence type="ECO:0000256" key="2">
    <source>
        <dbReference type="SAM" id="MobiDB-lite"/>
    </source>
</evidence>
<dbReference type="SUPFAM" id="SSF48452">
    <property type="entry name" value="TPR-like"/>
    <property type="match status" value="1"/>
</dbReference>
<feature type="compositionally biased region" description="Low complexity" evidence="2">
    <location>
        <begin position="1035"/>
        <end position="1058"/>
    </location>
</feature>
<dbReference type="EMBL" id="CDMY01000646">
    <property type="protein sequence ID" value="CEM28090.1"/>
    <property type="molecule type" value="Genomic_DNA"/>
</dbReference>
<evidence type="ECO:0000313" key="4">
    <source>
        <dbReference type="Proteomes" id="UP000041254"/>
    </source>
</evidence>
<dbReference type="SUPFAM" id="SSF53335">
    <property type="entry name" value="S-adenosyl-L-methionine-dependent methyltransferases"/>
    <property type="match status" value="1"/>
</dbReference>
<feature type="region of interest" description="Disordered" evidence="2">
    <location>
        <begin position="827"/>
        <end position="865"/>
    </location>
</feature>
<dbReference type="Gene3D" id="1.25.40.10">
    <property type="entry name" value="Tetratricopeptide repeat domain"/>
    <property type="match status" value="1"/>
</dbReference>
<dbReference type="InterPro" id="IPR011990">
    <property type="entry name" value="TPR-like_helical_dom_sf"/>
</dbReference>
<reference evidence="3 4" key="1">
    <citation type="submission" date="2014-11" db="EMBL/GenBank/DDBJ databases">
        <authorList>
            <person name="Zhu J."/>
            <person name="Qi W."/>
            <person name="Song R."/>
        </authorList>
    </citation>
    <scope>NUCLEOTIDE SEQUENCE [LARGE SCALE GENOMIC DNA]</scope>
</reference>
<feature type="repeat" description="TPR" evidence="1">
    <location>
        <begin position="552"/>
        <end position="585"/>
    </location>
</feature>
<dbReference type="Pfam" id="PF14559">
    <property type="entry name" value="TPR_19"/>
    <property type="match status" value="1"/>
</dbReference>
<evidence type="ECO:0000256" key="1">
    <source>
        <dbReference type="PROSITE-ProRule" id="PRU00339"/>
    </source>
</evidence>
<dbReference type="InParanoid" id="A0A0G4GF23"/>
<feature type="compositionally biased region" description="Low complexity" evidence="2">
    <location>
        <begin position="278"/>
        <end position="291"/>
    </location>
</feature>
<evidence type="ECO:0000313" key="3">
    <source>
        <dbReference type="EMBL" id="CEM28090.1"/>
    </source>
</evidence>
<dbReference type="VEuPathDB" id="CryptoDB:Vbra_17603"/>
<keyword evidence="1" id="KW-0802">TPR repeat</keyword>
<dbReference type="SMART" id="SM00028">
    <property type="entry name" value="TPR"/>
    <property type="match status" value="1"/>
</dbReference>
<dbReference type="PROSITE" id="PS50005">
    <property type="entry name" value="TPR"/>
    <property type="match status" value="1"/>
</dbReference>
<dbReference type="PhylomeDB" id="A0A0G4GF23"/>
<dbReference type="InterPro" id="IPR019734">
    <property type="entry name" value="TPR_rpt"/>
</dbReference>
<dbReference type="InterPro" id="IPR029063">
    <property type="entry name" value="SAM-dependent_MTases_sf"/>
</dbReference>
<accession>A0A0G4GF23</accession>
<protein>
    <submittedName>
        <fullName evidence="3">Uncharacterized protein</fullName>
    </submittedName>
</protein>
<gene>
    <name evidence="3" type="ORF">Vbra_17603</name>
</gene>
<sequence length="1107" mass="120862">MPVTQVASSGGEMPVEQQPDSKFVLEERTPLPKSLMWKLLKSYYAKMAIAAWTQNVVPSFVTSNSRLAQSYGRLITNHLRDWFACAGVDKSQPVRIIEIGAGHGKFTFLLLRALLRYKDLWESLGLPPRPFQYVYTDLAEANIRFCQNHASLQEFIQEGWLDFAIFDGNDETAKIDLRIKGGRLGADGPVIAICNYVLDSLVTDGYRVNKKQFSRALATLYSKQSETDLTDSDIISRMTLSWAYQPVDIDTGRPIAEPAEQPPSCPEGYSQVADTHTDTPTPNGTTTPATDPHGDGPAHPLLCDPNVIRVIKRYGEMFERVSFVVPLGAFQLVNSLRALSGDRLMMIIGDKAYKDADDFQGVRDPHVAIHGSLSFMLNLHAVKVYFETLGGFHTSTPYKDTFQITGLWCVANKTAAHFPSARGAFADHVYDFPSDALISWKNALTHQITWGGTQCSLKDILALLRYSGHDTEVFVSFHKDIRNACQPTYGAERRYADLMHDLELVFENWYQLRSGEDVPDILGGIFMRIGDIDRAIKYFEVSLQYMKGEAHPSTYVNLANCYKAKGRLSEARAYAEGALRLDPKYPSAIELLNKLQSFQDQTHIALIGGAFWNRYEQAPILSLDKRFRIKAIFAFNQEEADGIKKELQDAEGVDVYVGNAQFFDLINRTDIHACVVDLHHKLVSSYLPRIWAAGKHTLTPSPFVFSGRAAQELAYNQRANILGSGDLSWCAVEPFRQPEAFAEAKMRLAALGIPVSVSIYGTFNPFGRVWHSQYSTTEALSIELMRYLVVLKGVLNEALMQSICAEFQETNQGCTIPPIPIPGMSSSDIKLLRDNTKPSTTTDGSSTSNDADAAGKGPATLGIPKQGGTLSGVFRLTHLVEGGGSGSGGSGGVGEDSLHGTFLLAVPCLESSTTMSIMCTRGSLDIVMNNASWTLSSQTTHGASYESTIMITGNQSAHDEWLKLMRLGNARRKEAAPTHTSDRMGAMRVEKSVLESIADTATLDGILSAATQSPSGIPGVIKWAREKLQLNTNVKNTANNNGTTNDTPHNAQAQAQASPSPPPKGGKREEDAPAASPPTGSSSSSGGGSGGSSRGGKSAVKAQNSIH</sequence>
<dbReference type="OrthoDB" id="64915at2759"/>
<feature type="compositionally biased region" description="Gly residues" evidence="2">
    <location>
        <begin position="1085"/>
        <end position="1094"/>
    </location>
</feature>
<feature type="compositionally biased region" description="Low complexity" evidence="2">
    <location>
        <begin position="839"/>
        <end position="855"/>
    </location>
</feature>
<feature type="region of interest" description="Disordered" evidence="2">
    <location>
        <begin position="1035"/>
        <end position="1107"/>
    </location>
</feature>
<keyword evidence="4" id="KW-1185">Reference proteome</keyword>
<dbReference type="OMA" id="SFMLNLH"/>
<dbReference type="InterPro" id="IPR038375">
    <property type="entry name" value="NDUFAF7_sf"/>
</dbReference>
<dbReference type="STRING" id="1169540.A0A0G4GF23"/>
<dbReference type="Proteomes" id="UP000041254">
    <property type="component" value="Unassembled WGS sequence"/>
</dbReference>
<name>A0A0G4GF23_VITBC</name>
<feature type="region of interest" description="Disordered" evidence="2">
    <location>
        <begin position="252"/>
        <end position="300"/>
    </location>
</feature>
<dbReference type="Gene3D" id="3.40.50.720">
    <property type="entry name" value="NAD(P)-binding Rossmann-like Domain"/>
    <property type="match status" value="1"/>
</dbReference>
<proteinExistence type="predicted"/>
<dbReference type="AlphaFoldDB" id="A0A0G4GF23"/>
<dbReference type="Gene3D" id="3.40.50.12710">
    <property type="match status" value="1"/>
</dbReference>
<feature type="region of interest" description="Disordered" evidence="2">
    <location>
        <begin position="1"/>
        <end position="21"/>
    </location>
</feature>